<evidence type="ECO:0000313" key="13">
    <source>
        <dbReference type="Ensembl" id="ENSSRHP00000064060.1"/>
    </source>
</evidence>
<evidence type="ECO:0000256" key="6">
    <source>
        <dbReference type="ARBA" id="ARBA00022982"/>
    </source>
</evidence>
<evidence type="ECO:0000256" key="7">
    <source>
        <dbReference type="ARBA" id="ARBA00022989"/>
    </source>
</evidence>
<evidence type="ECO:0000256" key="11">
    <source>
        <dbReference type="ARBA" id="ARBA00041121"/>
    </source>
</evidence>
<keyword evidence="9 12" id="KW-0472">Membrane</keyword>
<dbReference type="AlphaFoldDB" id="A0A673KL24"/>
<evidence type="ECO:0000256" key="5">
    <source>
        <dbReference type="ARBA" id="ARBA00022792"/>
    </source>
</evidence>
<feature type="transmembrane region" description="Helical" evidence="12">
    <location>
        <begin position="16"/>
        <end position="36"/>
    </location>
</feature>
<evidence type="ECO:0000256" key="4">
    <source>
        <dbReference type="ARBA" id="ARBA00022692"/>
    </source>
</evidence>
<dbReference type="Pfam" id="PF06522">
    <property type="entry name" value="B12D"/>
    <property type="match status" value="1"/>
</dbReference>
<evidence type="ECO:0000313" key="14">
    <source>
        <dbReference type="Proteomes" id="UP000472270"/>
    </source>
</evidence>
<dbReference type="Proteomes" id="UP000472270">
    <property type="component" value="Unassembled WGS sequence"/>
</dbReference>
<sequence length="83" mass="9353">LFAGADLLELANEPRLVPFFLYGFGKFYIISSITMLSTVSRQLRSHPALIPLLIFIGGGCTIWDKKNNPEPWNKLGPNDQYKV</sequence>
<evidence type="ECO:0000256" key="10">
    <source>
        <dbReference type="ARBA" id="ARBA00038186"/>
    </source>
</evidence>
<dbReference type="PANTHER" id="PTHR14256">
    <property type="entry name" value="NADH-UBIQUINONE OXIDOREDUCTASE MLRQ SUBUNIT"/>
    <property type="match status" value="1"/>
</dbReference>
<name>A0A673KL24_9TELE</name>
<keyword evidence="14" id="KW-1185">Reference proteome</keyword>
<dbReference type="PANTHER" id="PTHR14256:SF4">
    <property type="entry name" value="CYTOCHROME C OXIDASE SUBUNIT NDUFA4"/>
    <property type="match status" value="1"/>
</dbReference>
<keyword evidence="4 12" id="KW-0812">Transmembrane</keyword>
<dbReference type="InterPro" id="IPR010530">
    <property type="entry name" value="B12D"/>
</dbReference>
<evidence type="ECO:0000256" key="12">
    <source>
        <dbReference type="SAM" id="Phobius"/>
    </source>
</evidence>
<keyword evidence="6" id="KW-0249">Electron transport</keyword>
<protein>
    <recommendedName>
        <fullName evidence="11">Cytochrome c oxidase subunit NDUFA4</fullName>
    </recommendedName>
</protein>
<dbReference type="Ensembl" id="ENSSRHT00000065830.1">
    <property type="protein sequence ID" value="ENSSRHP00000064060.1"/>
    <property type="gene ID" value="ENSSRHG00000031900.1"/>
</dbReference>
<reference evidence="13" key="1">
    <citation type="submission" date="2025-08" db="UniProtKB">
        <authorList>
            <consortium name="Ensembl"/>
        </authorList>
    </citation>
    <scope>IDENTIFICATION</scope>
</reference>
<reference evidence="13" key="2">
    <citation type="submission" date="2025-09" db="UniProtKB">
        <authorList>
            <consortium name="Ensembl"/>
        </authorList>
    </citation>
    <scope>IDENTIFICATION</scope>
</reference>
<keyword evidence="8" id="KW-0496">Mitochondrion</keyword>
<keyword evidence="2" id="KW-0813">Transport</keyword>
<keyword evidence="5" id="KW-0999">Mitochondrion inner membrane</keyword>
<evidence type="ECO:0000256" key="3">
    <source>
        <dbReference type="ARBA" id="ARBA00022660"/>
    </source>
</evidence>
<proteinExistence type="inferred from homology"/>
<keyword evidence="7 12" id="KW-1133">Transmembrane helix</keyword>
<keyword evidence="3" id="KW-0679">Respiratory chain</keyword>
<comment type="similarity">
    <text evidence="10">Belongs to the complex IV NDUFA4 subunit family.</text>
</comment>
<comment type="subcellular location">
    <subcellularLocation>
        <location evidence="1">Mitochondrion inner membrane</location>
        <topology evidence="1">Single-pass membrane protein</topology>
    </subcellularLocation>
</comment>
<evidence type="ECO:0000256" key="1">
    <source>
        <dbReference type="ARBA" id="ARBA00004434"/>
    </source>
</evidence>
<dbReference type="GO" id="GO:0005743">
    <property type="term" value="C:mitochondrial inner membrane"/>
    <property type="evidence" value="ECO:0007669"/>
    <property type="project" value="UniProtKB-SubCell"/>
</dbReference>
<accession>A0A673KL24</accession>
<evidence type="ECO:0000256" key="8">
    <source>
        <dbReference type="ARBA" id="ARBA00023128"/>
    </source>
</evidence>
<evidence type="ECO:0000256" key="2">
    <source>
        <dbReference type="ARBA" id="ARBA00022448"/>
    </source>
</evidence>
<evidence type="ECO:0000256" key="9">
    <source>
        <dbReference type="ARBA" id="ARBA00023136"/>
    </source>
</evidence>
<organism evidence="13 14">
    <name type="scientific">Sinocyclocheilus rhinocerous</name>
    <dbReference type="NCBI Taxonomy" id="307959"/>
    <lineage>
        <taxon>Eukaryota</taxon>
        <taxon>Metazoa</taxon>
        <taxon>Chordata</taxon>
        <taxon>Craniata</taxon>
        <taxon>Vertebrata</taxon>
        <taxon>Euteleostomi</taxon>
        <taxon>Actinopterygii</taxon>
        <taxon>Neopterygii</taxon>
        <taxon>Teleostei</taxon>
        <taxon>Ostariophysi</taxon>
        <taxon>Cypriniformes</taxon>
        <taxon>Cyprinidae</taxon>
        <taxon>Cyprininae</taxon>
        <taxon>Sinocyclocheilus</taxon>
    </lineage>
</organism>